<dbReference type="Proteomes" id="UP001500957">
    <property type="component" value="Unassembled WGS sequence"/>
</dbReference>
<feature type="transmembrane region" description="Helical" evidence="7">
    <location>
        <begin position="285"/>
        <end position="310"/>
    </location>
</feature>
<keyword evidence="2" id="KW-1003">Cell membrane</keyword>
<dbReference type="PANTHER" id="PTHR30572">
    <property type="entry name" value="MEMBRANE COMPONENT OF TRANSPORTER-RELATED"/>
    <property type="match status" value="1"/>
</dbReference>
<dbReference type="Pfam" id="PF12704">
    <property type="entry name" value="MacB_PCD"/>
    <property type="match status" value="1"/>
</dbReference>
<evidence type="ECO:0000256" key="1">
    <source>
        <dbReference type="ARBA" id="ARBA00004651"/>
    </source>
</evidence>
<evidence type="ECO:0000256" key="4">
    <source>
        <dbReference type="ARBA" id="ARBA00022989"/>
    </source>
</evidence>
<keyword evidence="5 7" id="KW-0472">Membrane</keyword>
<gene>
    <name evidence="10" type="ORF">GCM10009547_47050</name>
</gene>
<dbReference type="InterPro" id="IPR050250">
    <property type="entry name" value="Macrolide_Exporter_MacB"/>
</dbReference>
<feature type="transmembrane region" description="Helical" evidence="7">
    <location>
        <begin position="341"/>
        <end position="364"/>
    </location>
</feature>
<dbReference type="PANTHER" id="PTHR30572:SF4">
    <property type="entry name" value="ABC TRANSPORTER PERMEASE YTRF"/>
    <property type="match status" value="1"/>
</dbReference>
<feature type="domain" description="ABC3 transporter permease C-terminal" evidence="8">
    <location>
        <begin position="290"/>
        <end position="402"/>
    </location>
</feature>
<feature type="transmembrane region" description="Helical" evidence="7">
    <location>
        <begin position="21"/>
        <end position="42"/>
    </location>
</feature>
<sequence length="409" mass="41192">MNPRDTTRTALEAIRAHRLRSALTMIGILIGIAAVTVTVGLGQGAQAQVRDQIDKLGSNLLIVSPGSTTSSTGVRGGRGSATTLTLRDAETLASPEVAPDIAAVAPVASGMQSLTAGSTTWTTTVSGTSPSWLSVRTREVSAGRFFSADDLAAQRPVAVLGPDTATELFAGQNPVGQSVTIAGSTFTVIGVLEPMGSTSATSEDDLVLMPSTTYSTRVASGSARNAVSTIYLQATSRDALAAAYQEAQAALATNHGVSTANADFTITTQASLVSTANETNKTLTVMLGGIAAISLLVGGIGVMNIMLVSVTERTREIGLRKSLGATPRAIRTQFLTEASGLGLAGGALGLATGLGVAAALPAALDQPVAVSPSVAGVSLLISLAIGVAAGVYPAARAARLTPIEALRTP</sequence>
<feature type="transmembrane region" description="Helical" evidence="7">
    <location>
        <begin position="370"/>
        <end position="392"/>
    </location>
</feature>
<evidence type="ECO:0000256" key="5">
    <source>
        <dbReference type="ARBA" id="ARBA00023136"/>
    </source>
</evidence>
<comment type="similarity">
    <text evidence="6">Belongs to the ABC-4 integral membrane protein family.</text>
</comment>
<dbReference type="EMBL" id="BAAAHE010000052">
    <property type="protein sequence ID" value="GAA0637266.1"/>
    <property type="molecule type" value="Genomic_DNA"/>
</dbReference>
<dbReference type="Pfam" id="PF02687">
    <property type="entry name" value="FtsX"/>
    <property type="match status" value="1"/>
</dbReference>
<keyword evidence="11" id="KW-1185">Reference proteome</keyword>
<evidence type="ECO:0000313" key="10">
    <source>
        <dbReference type="EMBL" id="GAA0637266.1"/>
    </source>
</evidence>
<comment type="caution">
    <text evidence="10">The sequence shown here is derived from an EMBL/GenBank/DDBJ whole genome shotgun (WGS) entry which is preliminary data.</text>
</comment>
<organism evidence="10 11">
    <name type="scientific">Sporichthya brevicatena</name>
    <dbReference type="NCBI Taxonomy" id="171442"/>
    <lineage>
        <taxon>Bacteria</taxon>
        <taxon>Bacillati</taxon>
        <taxon>Actinomycetota</taxon>
        <taxon>Actinomycetes</taxon>
        <taxon>Sporichthyales</taxon>
        <taxon>Sporichthyaceae</taxon>
        <taxon>Sporichthya</taxon>
    </lineage>
</organism>
<protein>
    <submittedName>
        <fullName evidence="10">ABC transporter permease</fullName>
    </submittedName>
</protein>
<accession>A0ABN1HBU4</accession>
<evidence type="ECO:0000259" key="9">
    <source>
        <dbReference type="Pfam" id="PF12704"/>
    </source>
</evidence>
<evidence type="ECO:0000256" key="7">
    <source>
        <dbReference type="SAM" id="Phobius"/>
    </source>
</evidence>
<evidence type="ECO:0000259" key="8">
    <source>
        <dbReference type="Pfam" id="PF02687"/>
    </source>
</evidence>
<reference evidence="10 11" key="1">
    <citation type="journal article" date="2019" name="Int. J. Syst. Evol. Microbiol.">
        <title>The Global Catalogue of Microorganisms (GCM) 10K type strain sequencing project: providing services to taxonomists for standard genome sequencing and annotation.</title>
        <authorList>
            <consortium name="The Broad Institute Genomics Platform"/>
            <consortium name="The Broad Institute Genome Sequencing Center for Infectious Disease"/>
            <person name="Wu L."/>
            <person name="Ma J."/>
        </authorList>
    </citation>
    <scope>NUCLEOTIDE SEQUENCE [LARGE SCALE GENOMIC DNA]</scope>
    <source>
        <strain evidence="10 11">JCM 10671</strain>
    </source>
</reference>
<comment type="subcellular location">
    <subcellularLocation>
        <location evidence="1">Cell membrane</location>
        <topology evidence="1">Multi-pass membrane protein</topology>
    </subcellularLocation>
</comment>
<proteinExistence type="inferred from homology"/>
<dbReference type="InterPro" id="IPR025857">
    <property type="entry name" value="MacB_PCD"/>
</dbReference>
<keyword evidence="3 7" id="KW-0812">Transmembrane</keyword>
<dbReference type="InterPro" id="IPR003838">
    <property type="entry name" value="ABC3_permease_C"/>
</dbReference>
<name>A0ABN1HBU4_9ACTN</name>
<evidence type="ECO:0000256" key="6">
    <source>
        <dbReference type="ARBA" id="ARBA00038076"/>
    </source>
</evidence>
<evidence type="ECO:0000256" key="2">
    <source>
        <dbReference type="ARBA" id="ARBA00022475"/>
    </source>
</evidence>
<keyword evidence="4 7" id="KW-1133">Transmembrane helix</keyword>
<evidence type="ECO:0000256" key="3">
    <source>
        <dbReference type="ARBA" id="ARBA00022692"/>
    </source>
</evidence>
<dbReference type="RefSeq" id="WP_344609442.1">
    <property type="nucleotide sequence ID" value="NZ_BAAAHE010000052.1"/>
</dbReference>
<evidence type="ECO:0000313" key="11">
    <source>
        <dbReference type="Proteomes" id="UP001500957"/>
    </source>
</evidence>
<feature type="domain" description="MacB-like periplasmic core" evidence="9">
    <location>
        <begin position="21"/>
        <end position="249"/>
    </location>
</feature>